<dbReference type="Gene3D" id="3.90.1480.20">
    <property type="entry name" value="Glycosyl transferase family 29"/>
    <property type="match status" value="1"/>
</dbReference>
<evidence type="ECO:0000256" key="3">
    <source>
        <dbReference type="ARBA" id="ARBA00022676"/>
    </source>
</evidence>
<evidence type="ECO:0000256" key="2">
    <source>
        <dbReference type="ARBA" id="ARBA00006003"/>
    </source>
</evidence>
<dbReference type="Proteomes" id="UP001162483">
    <property type="component" value="Unassembled WGS sequence"/>
</dbReference>
<organism evidence="11 12">
    <name type="scientific">Staurois parvus</name>
    <dbReference type="NCBI Taxonomy" id="386267"/>
    <lineage>
        <taxon>Eukaryota</taxon>
        <taxon>Metazoa</taxon>
        <taxon>Chordata</taxon>
        <taxon>Craniata</taxon>
        <taxon>Vertebrata</taxon>
        <taxon>Euteleostomi</taxon>
        <taxon>Amphibia</taxon>
        <taxon>Batrachia</taxon>
        <taxon>Anura</taxon>
        <taxon>Neobatrachia</taxon>
        <taxon>Ranoidea</taxon>
        <taxon>Ranidae</taxon>
        <taxon>Staurois</taxon>
    </lineage>
</organism>
<dbReference type="PANTHER" id="PTHR11987">
    <property type="entry name" value="ALPHA-2,8-SIALYLTRANSFERASE"/>
    <property type="match status" value="1"/>
</dbReference>
<accession>A0ABN9H5F5</accession>
<comment type="subcellular location">
    <subcellularLocation>
        <location evidence="1">Golgi apparatus membrane</location>
        <topology evidence="1">Single-pass type II membrane protein</topology>
    </subcellularLocation>
</comment>
<keyword evidence="7" id="KW-1133">Transmembrane helix</keyword>
<comment type="similarity">
    <text evidence="2">Belongs to the glycosyltransferase 29 family.</text>
</comment>
<evidence type="ECO:0000256" key="10">
    <source>
        <dbReference type="ARBA" id="ARBA00023180"/>
    </source>
</evidence>
<dbReference type="PANTHER" id="PTHR11987:SF53">
    <property type="entry name" value="ALPHA-2,8-SIALYLTRANSFERASE 8F-LIKE"/>
    <property type="match status" value="1"/>
</dbReference>
<dbReference type="EMBL" id="CATNWA010020140">
    <property type="protein sequence ID" value="CAI9616895.1"/>
    <property type="molecule type" value="Genomic_DNA"/>
</dbReference>
<evidence type="ECO:0000256" key="9">
    <source>
        <dbReference type="ARBA" id="ARBA00023136"/>
    </source>
</evidence>
<keyword evidence="6" id="KW-0735">Signal-anchor</keyword>
<evidence type="ECO:0000256" key="6">
    <source>
        <dbReference type="ARBA" id="ARBA00022968"/>
    </source>
</evidence>
<dbReference type="InterPro" id="IPR001675">
    <property type="entry name" value="Glyco_trans_29"/>
</dbReference>
<keyword evidence="10" id="KW-0325">Glycoprotein</keyword>
<name>A0ABN9H5F5_9NEOB</name>
<evidence type="ECO:0000256" key="4">
    <source>
        <dbReference type="ARBA" id="ARBA00022679"/>
    </source>
</evidence>
<keyword evidence="4" id="KW-0808">Transferase</keyword>
<evidence type="ECO:0000256" key="5">
    <source>
        <dbReference type="ARBA" id="ARBA00022692"/>
    </source>
</evidence>
<reference evidence="11" key="1">
    <citation type="submission" date="2023-05" db="EMBL/GenBank/DDBJ databases">
        <authorList>
            <person name="Stuckert A."/>
        </authorList>
    </citation>
    <scope>NUCLEOTIDE SEQUENCE</scope>
</reference>
<evidence type="ECO:0000313" key="11">
    <source>
        <dbReference type="EMBL" id="CAI9616895.1"/>
    </source>
</evidence>
<evidence type="ECO:0000256" key="1">
    <source>
        <dbReference type="ARBA" id="ARBA00004323"/>
    </source>
</evidence>
<proteinExistence type="inferred from homology"/>
<evidence type="ECO:0000256" key="7">
    <source>
        <dbReference type="ARBA" id="ARBA00022989"/>
    </source>
</evidence>
<keyword evidence="12" id="KW-1185">Reference proteome</keyword>
<protein>
    <submittedName>
        <fullName evidence="11">Uncharacterized protein</fullName>
    </submittedName>
</protein>
<dbReference type="InterPro" id="IPR050943">
    <property type="entry name" value="Glycosyltr_29_Sialyltrsf"/>
</dbReference>
<sequence>MLRTSSPAHGFHSITMTLSLQKSPFQKEIRSCAVVGNGGILNSSFCGTEIDRADFVFRLNLPPLKWTNDVGTKTDLVTANPSILIDKFSSLTKEKEPFITKVKEYGSSLILLPAFSFLMNTEVSFRALHTIKDFDLKSRVVFFNPDYLRRLGAHWKSMGLRFHRLSSGLMMVSVAAEVCEKVTLYGFWPFSEDLDGIWMPHHYYDNVLSKPGFHSMSDEFYWYLQMHAQGFLRLNLGQC</sequence>
<keyword evidence="8" id="KW-0333">Golgi apparatus</keyword>
<evidence type="ECO:0000256" key="8">
    <source>
        <dbReference type="ARBA" id="ARBA00023034"/>
    </source>
</evidence>
<keyword evidence="5" id="KW-0812">Transmembrane</keyword>
<comment type="caution">
    <text evidence="11">The sequence shown here is derived from an EMBL/GenBank/DDBJ whole genome shotgun (WGS) entry which is preliminary data.</text>
</comment>
<gene>
    <name evidence="11" type="ORF">SPARVUS_LOCUS15468944</name>
</gene>
<dbReference type="Pfam" id="PF00777">
    <property type="entry name" value="Glyco_transf_29"/>
    <property type="match status" value="1"/>
</dbReference>
<dbReference type="InterPro" id="IPR038578">
    <property type="entry name" value="GT29-like_sf"/>
</dbReference>
<keyword evidence="9" id="KW-0472">Membrane</keyword>
<evidence type="ECO:0000313" key="12">
    <source>
        <dbReference type="Proteomes" id="UP001162483"/>
    </source>
</evidence>
<keyword evidence="3" id="KW-0328">Glycosyltransferase</keyword>